<dbReference type="KEGG" id="ttz:FHG85_10200"/>
<keyword evidence="3" id="KW-1185">Reference proteome</keyword>
<feature type="domain" description="DUF559" evidence="1">
    <location>
        <begin position="6"/>
        <end position="117"/>
    </location>
</feature>
<dbReference type="InterPro" id="IPR011335">
    <property type="entry name" value="Restrct_endonuc-II-like"/>
</dbReference>
<dbReference type="RefSeq" id="WP_173075527.1">
    <property type="nucleotide sequence ID" value="NZ_CP041345.1"/>
</dbReference>
<protein>
    <submittedName>
        <fullName evidence="2">Endonuclease domain-containing protein</fullName>
    </submittedName>
</protein>
<keyword evidence="2" id="KW-0378">Hydrolase</keyword>
<dbReference type="SUPFAM" id="SSF52980">
    <property type="entry name" value="Restriction endonuclease-like"/>
    <property type="match status" value="1"/>
</dbReference>
<gene>
    <name evidence="2" type="ORF">FHG85_10200</name>
</gene>
<dbReference type="GO" id="GO:0004519">
    <property type="term" value="F:endonuclease activity"/>
    <property type="evidence" value="ECO:0007669"/>
    <property type="project" value="UniProtKB-KW"/>
</dbReference>
<dbReference type="InterPro" id="IPR007569">
    <property type="entry name" value="DUF559"/>
</dbReference>
<sequence>MKKSDITILARQLRRNSTPSEMKLWEVLRNKKFEGLKFYRQRPIIYGYQGKYLFFIADFYCAEKSLVIELDGEIHNFTREYDQQRDLIIQSHGLKVLRIRNDELKNIEHVLQKIKKII</sequence>
<accession>A0A7D4C1B0</accession>
<name>A0A7D4C1B0_9BACT</name>
<dbReference type="EMBL" id="CP041345">
    <property type="protein sequence ID" value="QKG80624.1"/>
    <property type="molecule type" value="Genomic_DNA"/>
</dbReference>
<evidence type="ECO:0000313" key="2">
    <source>
        <dbReference type="EMBL" id="QKG80624.1"/>
    </source>
</evidence>
<dbReference type="CDD" id="cd01038">
    <property type="entry name" value="Endonuclease_DUF559"/>
    <property type="match status" value="1"/>
</dbReference>
<reference evidence="2 3" key="1">
    <citation type="submission" date="2019-07" db="EMBL/GenBank/DDBJ databases">
        <title>Thalassofilum flectens gen. nov., sp. nov., a novel moderate thermophilic anaerobe from a shallow sea hot spring in Kunashir Island (Russia), representing a new family in the order Bacteroidales, and proposal of Thalassofilacea fam. nov.</title>
        <authorList>
            <person name="Kochetkova T.V."/>
            <person name="Podosokorskaya O.A."/>
            <person name="Novikov A."/>
            <person name="Elcheninov A.G."/>
            <person name="Toshchakov S.V."/>
            <person name="Kublanov I.V."/>
        </authorList>
    </citation>
    <scope>NUCLEOTIDE SEQUENCE [LARGE SCALE GENOMIC DNA]</scope>
    <source>
        <strain evidence="2 3">38-H</strain>
    </source>
</reference>
<evidence type="ECO:0000313" key="3">
    <source>
        <dbReference type="Proteomes" id="UP000500961"/>
    </source>
</evidence>
<organism evidence="2 3">
    <name type="scientific">Tenuifilum thalassicum</name>
    <dbReference type="NCBI Taxonomy" id="2590900"/>
    <lineage>
        <taxon>Bacteria</taxon>
        <taxon>Pseudomonadati</taxon>
        <taxon>Bacteroidota</taxon>
        <taxon>Bacteroidia</taxon>
        <taxon>Bacteroidales</taxon>
        <taxon>Tenuifilaceae</taxon>
        <taxon>Tenuifilum</taxon>
    </lineage>
</organism>
<dbReference type="InterPro" id="IPR047216">
    <property type="entry name" value="Endonuclease_DUF559_bact"/>
</dbReference>
<dbReference type="Proteomes" id="UP000500961">
    <property type="component" value="Chromosome"/>
</dbReference>
<dbReference type="Pfam" id="PF04480">
    <property type="entry name" value="DUF559"/>
    <property type="match status" value="1"/>
</dbReference>
<dbReference type="PANTHER" id="PTHR38590:SF1">
    <property type="entry name" value="BLL0828 PROTEIN"/>
    <property type="match status" value="1"/>
</dbReference>
<proteinExistence type="predicted"/>
<keyword evidence="2" id="KW-0540">Nuclease</keyword>
<dbReference type="Gene3D" id="3.40.960.10">
    <property type="entry name" value="VSR Endonuclease"/>
    <property type="match status" value="1"/>
</dbReference>
<dbReference type="PANTHER" id="PTHR38590">
    <property type="entry name" value="BLL0828 PROTEIN"/>
    <property type="match status" value="1"/>
</dbReference>
<evidence type="ECO:0000259" key="1">
    <source>
        <dbReference type="Pfam" id="PF04480"/>
    </source>
</evidence>
<keyword evidence="2" id="KW-0255">Endonuclease</keyword>
<dbReference type="AlphaFoldDB" id="A0A7D4C1B0"/>